<dbReference type="InterPro" id="IPR011010">
    <property type="entry name" value="DNA_brk_join_enz"/>
</dbReference>
<keyword evidence="3" id="KW-1185">Reference proteome</keyword>
<proteinExistence type="predicted"/>
<evidence type="ECO:0000256" key="1">
    <source>
        <dbReference type="ARBA" id="ARBA00023172"/>
    </source>
</evidence>
<evidence type="ECO:0008006" key="4">
    <source>
        <dbReference type="Google" id="ProtNLM"/>
    </source>
</evidence>
<organism evidence="2 3">
    <name type="scientific">Alishewanella tabrizica</name>
    <dbReference type="NCBI Taxonomy" id="671278"/>
    <lineage>
        <taxon>Bacteria</taxon>
        <taxon>Pseudomonadati</taxon>
        <taxon>Pseudomonadota</taxon>
        <taxon>Gammaproteobacteria</taxon>
        <taxon>Alteromonadales</taxon>
        <taxon>Alteromonadaceae</taxon>
        <taxon>Alishewanella</taxon>
    </lineage>
</organism>
<reference evidence="3" key="1">
    <citation type="journal article" date="2019" name="Int. J. Syst. Evol. Microbiol.">
        <title>The Global Catalogue of Microorganisms (GCM) 10K type strain sequencing project: providing services to taxonomists for standard genome sequencing and annotation.</title>
        <authorList>
            <consortium name="The Broad Institute Genomics Platform"/>
            <consortium name="The Broad Institute Genome Sequencing Center for Infectious Disease"/>
            <person name="Wu L."/>
            <person name="Ma J."/>
        </authorList>
    </citation>
    <scope>NUCLEOTIDE SEQUENCE [LARGE SCALE GENOMIC DNA]</scope>
    <source>
        <strain evidence="3">KCTC 23723</strain>
    </source>
</reference>
<dbReference type="Proteomes" id="UP000634667">
    <property type="component" value="Unassembled WGS sequence"/>
</dbReference>
<evidence type="ECO:0000313" key="3">
    <source>
        <dbReference type="Proteomes" id="UP000634667"/>
    </source>
</evidence>
<protein>
    <recommendedName>
        <fullName evidence="4">Tyr recombinase domain-containing protein</fullName>
    </recommendedName>
</protein>
<dbReference type="InterPro" id="IPR013762">
    <property type="entry name" value="Integrase-like_cat_sf"/>
</dbReference>
<dbReference type="Gene3D" id="1.10.443.10">
    <property type="entry name" value="Intergrase catalytic core"/>
    <property type="match status" value="1"/>
</dbReference>
<accession>A0ABQ2WJB9</accession>
<evidence type="ECO:0000313" key="2">
    <source>
        <dbReference type="EMBL" id="GGW54513.1"/>
    </source>
</evidence>
<gene>
    <name evidence="2" type="ORF">GCM10008111_08070</name>
</gene>
<dbReference type="SUPFAM" id="SSF56349">
    <property type="entry name" value="DNA breaking-rejoining enzymes"/>
    <property type="match status" value="1"/>
</dbReference>
<keyword evidence="1" id="KW-0233">DNA recombination</keyword>
<sequence>MRTPPQEARSRNELHNHLKNHPFLATLMQIGEPHDNPYADDQVNRQIALLMHLFECRGAEDYAAFLAFRKCVIESKATLLTLPILLDLTALEIQLRLRRSENSYPQTGLLVPFFAPVKLRNQSEMARANNQHKQLIYDSPSLELYASHSTNENAETINETVGCDSKVALTTEQQRRRFQRRLNGAQRAYYACEAAVVAGIHTALPSEINMFLQHAAPYLLSGEMSKIQPDTACNLLILFLALIGVSNPANIILVNKLTKIDVELEKGGSYLVYEFRSDSGFVRASLQLPANLLKTAEPKTHDPRVHYIAGESLSIVLPYPATFLLNTLLRGIPSNRRHLNTLSELCHITDSKYTHWLNEILRCSGLHIKGITKRAIEKSFQQYARESVPETYFRFLSGQLCVQNHYVSVSIFTLSQTITSAWREFCVEAGLHWRNANIYEAGELAVSHRHYTEIGSKITLRQEVLNAIFHGLINGLIGSAKDCINLTAFYLYIRVASTVGLRPTKMPFPTIENMNWEFGCFTVADKSVRSKNELRLIILPRRLVELITLWRRCAETFSMSNNAPVPTHLLMHWDEKWVHFDRAVVNGKLARLTNESIINHSFRHTAAQRYLQSSPDFKQSLLDMLLNHSRAGVSVFNRFAQSSPAQLILLQQQLLDSVEHEYAEFDEAIHKSLTQLAGGKNAVI</sequence>
<dbReference type="EMBL" id="BMYR01000003">
    <property type="protein sequence ID" value="GGW54513.1"/>
    <property type="molecule type" value="Genomic_DNA"/>
</dbReference>
<comment type="caution">
    <text evidence="2">The sequence shown here is derived from an EMBL/GenBank/DDBJ whole genome shotgun (WGS) entry which is preliminary data.</text>
</comment>
<name>A0ABQ2WJB9_9ALTE</name>